<keyword evidence="3" id="KW-1185">Reference proteome</keyword>
<feature type="compositionally biased region" description="Basic and acidic residues" evidence="1">
    <location>
        <begin position="34"/>
        <end position="45"/>
    </location>
</feature>
<evidence type="ECO:0000313" key="3">
    <source>
        <dbReference type="Proteomes" id="UP001186944"/>
    </source>
</evidence>
<reference evidence="2" key="1">
    <citation type="submission" date="2019-08" db="EMBL/GenBank/DDBJ databases">
        <title>The improved chromosome-level genome for the pearl oyster Pinctada fucata martensii using PacBio sequencing and Hi-C.</title>
        <authorList>
            <person name="Zheng Z."/>
        </authorList>
    </citation>
    <scope>NUCLEOTIDE SEQUENCE</scope>
    <source>
        <strain evidence="2">ZZ-2019</strain>
        <tissue evidence="2">Adductor muscle</tissue>
    </source>
</reference>
<dbReference type="AlphaFoldDB" id="A0AA89BRM7"/>
<name>A0AA89BRM7_PINIB</name>
<accession>A0AA89BRM7</accession>
<evidence type="ECO:0000256" key="1">
    <source>
        <dbReference type="SAM" id="MobiDB-lite"/>
    </source>
</evidence>
<dbReference type="EMBL" id="VSWD01000009">
    <property type="protein sequence ID" value="KAK3092979.1"/>
    <property type="molecule type" value="Genomic_DNA"/>
</dbReference>
<protein>
    <submittedName>
        <fullName evidence="2">Uncharacterized protein</fullName>
    </submittedName>
</protein>
<feature type="compositionally biased region" description="Polar residues" evidence="1">
    <location>
        <begin position="48"/>
        <end position="60"/>
    </location>
</feature>
<comment type="caution">
    <text evidence="2">The sequence shown here is derived from an EMBL/GenBank/DDBJ whole genome shotgun (WGS) entry which is preliminary data.</text>
</comment>
<proteinExistence type="predicted"/>
<sequence length="87" mass="9616">MASKKTTDRPPGEGGEGNASQSNAKGLRNRKDAKRNEDDTKRPGLIEESQTNDTSSQNAITRHPPSLGYPINRCPSPRRYCIYRLTG</sequence>
<evidence type="ECO:0000313" key="2">
    <source>
        <dbReference type="EMBL" id="KAK3092979.1"/>
    </source>
</evidence>
<gene>
    <name evidence="2" type="ORF">FSP39_009599</name>
</gene>
<feature type="region of interest" description="Disordered" evidence="1">
    <location>
        <begin position="1"/>
        <end position="76"/>
    </location>
</feature>
<organism evidence="2 3">
    <name type="scientific">Pinctada imbricata</name>
    <name type="common">Atlantic pearl-oyster</name>
    <name type="synonym">Pinctada martensii</name>
    <dbReference type="NCBI Taxonomy" id="66713"/>
    <lineage>
        <taxon>Eukaryota</taxon>
        <taxon>Metazoa</taxon>
        <taxon>Spiralia</taxon>
        <taxon>Lophotrochozoa</taxon>
        <taxon>Mollusca</taxon>
        <taxon>Bivalvia</taxon>
        <taxon>Autobranchia</taxon>
        <taxon>Pteriomorphia</taxon>
        <taxon>Pterioida</taxon>
        <taxon>Pterioidea</taxon>
        <taxon>Pteriidae</taxon>
        <taxon>Pinctada</taxon>
    </lineage>
</organism>
<dbReference type="Proteomes" id="UP001186944">
    <property type="component" value="Unassembled WGS sequence"/>
</dbReference>
<feature type="compositionally biased region" description="Basic and acidic residues" evidence="1">
    <location>
        <begin position="1"/>
        <end position="11"/>
    </location>
</feature>